<reference evidence="1 2" key="1">
    <citation type="submission" date="2019-09" db="EMBL/GenBank/DDBJ databases">
        <title>FDA dAtabase for Regulatory Grade micrObial Sequences (FDA-ARGOS): Supporting development and validation of Infectious Disease Dx tests.</title>
        <authorList>
            <person name="Sciortino C."/>
            <person name="Tallon L."/>
            <person name="Sadzewicz L."/>
            <person name="Vavikolanu K."/>
            <person name="Mehta A."/>
            <person name="Aluvathingal J."/>
            <person name="Nadendla S."/>
            <person name="Nandy P."/>
            <person name="Geyer C."/>
            <person name="Yan Y."/>
            <person name="Sichtig H."/>
        </authorList>
    </citation>
    <scope>NUCLEOTIDE SEQUENCE [LARGE SCALE GENOMIC DNA]</scope>
    <source>
        <strain evidence="1 2">FDAARGOS_664</strain>
    </source>
</reference>
<dbReference type="EMBL" id="CP044067">
    <property type="protein sequence ID" value="QET05105.1"/>
    <property type="molecule type" value="Genomic_DNA"/>
</dbReference>
<dbReference type="GO" id="GO:0016791">
    <property type="term" value="F:phosphatase activity"/>
    <property type="evidence" value="ECO:0007669"/>
    <property type="project" value="TreeGrafter"/>
</dbReference>
<dbReference type="PANTHER" id="PTHR48100:SF1">
    <property type="entry name" value="HISTIDINE PHOSPHATASE FAMILY PROTEIN-RELATED"/>
    <property type="match status" value="1"/>
</dbReference>
<evidence type="ECO:0000313" key="1">
    <source>
        <dbReference type="EMBL" id="QET05105.1"/>
    </source>
</evidence>
<evidence type="ECO:0000313" key="2">
    <source>
        <dbReference type="Proteomes" id="UP000322822"/>
    </source>
</evidence>
<dbReference type="InterPro" id="IPR029033">
    <property type="entry name" value="His_PPase_superfam"/>
</dbReference>
<dbReference type="SMART" id="SM00855">
    <property type="entry name" value="PGAM"/>
    <property type="match status" value="1"/>
</dbReference>
<dbReference type="PANTHER" id="PTHR48100">
    <property type="entry name" value="BROAD-SPECIFICITY PHOSPHATASE YOR283W-RELATED"/>
    <property type="match status" value="1"/>
</dbReference>
<gene>
    <name evidence="1" type="ORF">FOB72_23975</name>
</gene>
<proteinExistence type="predicted"/>
<dbReference type="Gene3D" id="3.40.50.1240">
    <property type="entry name" value="Phosphoglycerate mutase-like"/>
    <property type="match status" value="1"/>
</dbReference>
<sequence length="228" mass="24940">MAMLFLVRHGQASFGAENYDRLSDVGRQQARWLGEYFRDRGVAFRRVLAGSLVRQQDTAAEILAGMGVASGAAGLDIGTHAGLNEYDGEALYRCFTDGADHRAHQNGDYRDYWRTFRAAFQAWTEDRLAGMPETWADFGARMRGALTHATEGAAREDALLVVSSGGAIGRAVADLLGAPTATAIELNLQFRNTAFCEVIVGRDTQRLLSFNNVPHLDLPGRREALTFA</sequence>
<dbReference type="Proteomes" id="UP000322822">
    <property type="component" value="Chromosome 2"/>
</dbReference>
<dbReference type="GO" id="GO:0005737">
    <property type="term" value="C:cytoplasm"/>
    <property type="evidence" value="ECO:0007669"/>
    <property type="project" value="TreeGrafter"/>
</dbReference>
<protein>
    <submittedName>
        <fullName evidence="1">Histidine phosphatase family protein</fullName>
    </submittedName>
</protein>
<accession>A0A5P2HCK6</accession>
<dbReference type="OrthoDB" id="280692at2"/>
<name>A0A5P2HCK6_9BURK</name>
<dbReference type="CDD" id="cd07067">
    <property type="entry name" value="HP_PGM_like"/>
    <property type="match status" value="1"/>
</dbReference>
<dbReference type="SUPFAM" id="SSF53254">
    <property type="entry name" value="Phosphoglycerate mutase-like"/>
    <property type="match status" value="1"/>
</dbReference>
<dbReference type="AlphaFoldDB" id="A0A5P2HCK6"/>
<dbReference type="InterPro" id="IPR013078">
    <property type="entry name" value="His_Pase_superF_clade-1"/>
</dbReference>
<dbReference type="InterPro" id="IPR050275">
    <property type="entry name" value="PGM_Phosphatase"/>
</dbReference>
<organism evidence="1 2">
    <name type="scientific">Cupriavidus pauculus</name>
    <dbReference type="NCBI Taxonomy" id="82633"/>
    <lineage>
        <taxon>Bacteria</taxon>
        <taxon>Pseudomonadati</taxon>
        <taxon>Pseudomonadota</taxon>
        <taxon>Betaproteobacteria</taxon>
        <taxon>Burkholderiales</taxon>
        <taxon>Burkholderiaceae</taxon>
        <taxon>Cupriavidus</taxon>
    </lineage>
</organism>
<dbReference type="Pfam" id="PF00300">
    <property type="entry name" value="His_Phos_1"/>
    <property type="match status" value="1"/>
</dbReference>
<dbReference type="RefSeq" id="WP_150375164.1">
    <property type="nucleotide sequence ID" value="NZ_CP044067.1"/>
</dbReference>